<dbReference type="Gene3D" id="1.10.287.1060">
    <property type="entry name" value="ESAT-6-like"/>
    <property type="match status" value="1"/>
</dbReference>
<dbReference type="Proteomes" id="UP000617426">
    <property type="component" value="Unassembled WGS sequence"/>
</dbReference>
<protein>
    <recommendedName>
        <fullName evidence="1">ESAT-6-like protein</fullName>
    </recommendedName>
</protein>
<evidence type="ECO:0000313" key="2">
    <source>
        <dbReference type="EMBL" id="MBB6333941.1"/>
    </source>
</evidence>
<comment type="caution">
    <text evidence="2">The sequence shown here is derived from an EMBL/GenBank/DDBJ whole genome shotgun (WGS) entry which is preliminary data.</text>
</comment>
<gene>
    <name evidence="2" type="ORF">HD592_000506</name>
</gene>
<evidence type="ECO:0000313" key="3">
    <source>
        <dbReference type="Proteomes" id="UP000617426"/>
    </source>
</evidence>
<keyword evidence="3" id="KW-1185">Reference proteome</keyword>
<comment type="similarity">
    <text evidence="1">Belongs to the WXG100 family.</text>
</comment>
<dbReference type="Pfam" id="PF06013">
    <property type="entry name" value="WXG100"/>
    <property type="match status" value="1"/>
</dbReference>
<dbReference type="InterPro" id="IPR036689">
    <property type="entry name" value="ESAT-6-like_sf"/>
</dbReference>
<dbReference type="SUPFAM" id="SSF140453">
    <property type="entry name" value="EsxAB dimer-like"/>
    <property type="match status" value="1"/>
</dbReference>
<dbReference type="EMBL" id="JACHMK010000001">
    <property type="protein sequence ID" value="MBB6333941.1"/>
    <property type="molecule type" value="Genomic_DNA"/>
</dbReference>
<organism evidence="2 3">
    <name type="scientific">Schaalia hyovaginalis</name>
    <dbReference type="NCBI Taxonomy" id="29316"/>
    <lineage>
        <taxon>Bacteria</taxon>
        <taxon>Bacillati</taxon>
        <taxon>Actinomycetota</taxon>
        <taxon>Actinomycetes</taxon>
        <taxon>Actinomycetales</taxon>
        <taxon>Actinomycetaceae</taxon>
        <taxon>Schaalia</taxon>
    </lineage>
</organism>
<dbReference type="InterPro" id="IPR010310">
    <property type="entry name" value="T7SS_ESAT-6-like"/>
</dbReference>
<dbReference type="RefSeq" id="WP_184451635.1">
    <property type="nucleotide sequence ID" value="NZ_JACHMK010000001.1"/>
</dbReference>
<dbReference type="AlphaFoldDB" id="A0A923E0Z7"/>
<reference evidence="2" key="1">
    <citation type="submission" date="2020-08" db="EMBL/GenBank/DDBJ databases">
        <title>Sequencing the genomes of 1000 actinobacteria strains.</title>
        <authorList>
            <person name="Klenk H.-P."/>
        </authorList>
    </citation>
    <scope>NUCLEOTIDE SEQUENCE</scope>
    <source>
        <strain evidence="2">DSM 10695</strain>
    </source>
</reference>
<proteinExistence type="inferred from homology"/>
<sequence>MDLKVNYGSLSTASGDLNAGAAAIQSTLDNMDAELQQLHSNWEGDAQEAYLIAKQQWTEGMTGMRDVLAQISTLVDSANQSYNSTDSANAARFQ</sequence>
<accession>A0A923E0Z7</accession>
<evidence type="ECO:0000256" key="1">
    <source>
        <dbReference type="RuleBase" id="RU362001"/>
    </source>
</evidence>
<name>A0A923E0Z7_9ACTO</name>
<dbReference type="NCBIfam" id="TIGR03930">
    <property type="entry name" value="WXG100_ESAT6"/>
    <property type="match status" value="1"/>
</dbReference>